<evidence type="ECO:0000256" key="1">
    <source>
        <dbReference type="SAM" id="MobiDB-lite"/>
    </source>
</evidence>
<protein>
    <submittedName>
        <fullName evidence="2">Uncharacterized protein</fullName>
    </submittedName>
</protein>
<accession>A0A2P2CHY2</accession>
<gene>
    <name evidence="2" type="ORF">NOCA1260024</name>
</gene>
<feature type="region of interest" description="Disordered" evidence="1">
    <location>
        <begin position="1"/>
        <end position="25"/>
    </location>
</feature>
<evidence type="ECO:0000313" key="2">
    <source>
        <dbReference type="EMBL" id="CUR61586.1"/>
    </source>
</evidence>
<proteinExistence type="predicted"/>
<organism evidence="2">
    <name type="scientific">metagenome</name>
    <dbReference type="NCBI Taxonomy" id="256318"/>
    <lineage>
        <taxon>unclassified sequences</taxon>
        <taxon>metagenomes</taxon>
    </lineage>
</organism>
<sequence>MVGDLHSMTALGGPPVFERDLDESRSQATLERGPVALISIKVDGIPVTCERFSHAGLDFVFAADQVAVPLVLTAPAERTGEWPEFVSSLYDQRAPKP</sequence>
<name>A0A2P2CHY2_9ZZZZ</name>
<reference evidence="2" key="1">
    <citation type="submission" date="2015-08" db="EMBL/GenBank/DDBJ databases">
        <authorList>
            <person name="Babu N.S."/>
            <person name="Beckwith C.J."/>
            <person name="Beseler K.G."/>
            <person name="Brison A."/>
            <person name="Carone J.V."/>
            <person name="Caskin T.P."/>
            <person name="Diamond M."/>
            <person name="Durham M.E."/>
            <person name="Foxe J.M."/>
            <person name="Go M."/>
            <person name="Henderson B.A."/>
            <person name="Jones I.B."/>
            <person name="McGettigan J.A."/>
            <person name="Micheletti S.J."/>
            <person name="Nasrallah M.E."/>
            <person name="Ortiz D."/>
            <person name="Piller C.R."/>
            <person name="Privatt S.R."/>
            <person name="Schneider S.L."/>
            <person name="Sharp S."/>
            <person name="Smith T.C."/>
            <person name="Stanton J.D."/>
            <person name="Ullery H.E."/>
            <person name="Wilson R.J."/>
            <person name="Serrano M.G."/>
            <person name="Buck G."/>
            <person name="Lee V."/>
            <person name="Wang Y."/>
            <person name="Carvalho R."/>
            <person name="Voegtly L."/>
            <person name="Shi R."/>
            <person name="Duckworth R."/>
            <person name="Johnson A."/>
            <person name="Loviza R."/>
            <person name="Walstead R."/>
            <person name="Shah Z."/>
            <person name="Kiflezghi M."/>
            <person name="Wade K."/>
            <person name="Ball S.L."/>
            <person name="Bradley K.W."/>
            <person name="Asai D.J."/>
            <person name="Bowman C.A."/>
            <person name="Russell D.A."/>
            <person name="Pope W.H."/>
            <person name="Jacobs-Sera D."/>
            <person name="Hendrix R.W."/>
            <person name="Hatfull G.F."/>
        </authorList>
    </citation>
    <scope>NUCLEOTIDE SEQUENCE</scope>
</reference>
<dbReference type="EMBL" id="CZKB01000019">
    <property type="protein sequence ID" value="CUR61586.1"/>
    <property type="molecule type" value="Genomic_DNA"/>
</dbReference>
<dbReference type="AlphaFoldDB" id="A0A2P2CHY2"/>